<name>A0A9Q3JC41_9BASI</name>
<keyword evidence="2" id="KW-1185">Reference proteome</keyword>
<protein>
    <recommendedName>
        <fullName evidence="3">DUF4939 domain-containing protein</fullName>
    </recommendedName>
</protein>
<evidence type="ECO:0000313" key="1">
    <source>
        <dbReference type="EMBL" id="MBW0560385.1"/>
    </source>
</evidence>
<proteinExistence type="predicted"/>
<evidence type="ECO:0000313" key="2">
    <source>
        <dbReference type="Proteomes" id="UP000765509"/>
    </source>
</evidence>
<dbReference type="Proteomes" id="UP000765509">
    <property type="component" value="Unassembled WGS sequence"/>
</dbReference>
<reference evidence="1" key="1">
    <citation type="submission" date="2021-03" db="EMBL/GenBank/DDBJ databases">
        <title>Draft genome sequence of rust myrtle Austropuccinia psidii MF-1, a brazilian biotype.</title>
        <authorList>
            <person name="Quecine M.C."/>
            <person name="Pachon D.M.R."/>
            <person name="Bonatelli M.L."/>
            <person name="Correr F.H."/>
            <person name="Franceschini L.M."/>
            <person name="Leite T.F."/>
            <person name="Margarido G.R.A."/>
            <person name="Almeida C.A."/>
            <person name="Ferrarezi J.A."/>
            <person name="Labate C.A."/>
        </authorList>
    </citation>
    <scope>NUCLEOTIDE SEQUENCE</scope>
    <source>
        <strain evidence="1">MF-1</strain>
    </source>
</reference>
<dbReference type="OrthoDB" id="2266810at2759"/>
<sequence>MKASECVDGTQPFKVRSFIQYCKLIFHNDPANFSQDGKKILYATSFLIGRAGKWIEPYLSNHRAESHVNCGQLTLCCTAHQDNVHCQMCHMRMSLKAQTPFNTICNVWVISPHWLAHPCPIFPNALHAYVPAPPSR</sequence>
<organism evidence="1 2">
    <name type="scientific">Austropuccinia psidii MF-1</name>
    <dbReference type="NCBI Taxonomy" id="1389203"/>
    <lineage>
        <taxon>Eukaryota</taxon>
        <taxon>Fungi</taxon>
        <taxon>Dikarya</taxon>
        <taxon>Basidiomycota</taxon>
        <taxon>Pucciniomycotina</taxon>
        <taxon>Pucciniomycetes</taxon>
        <taxon>Pucciniales</taxon>
        <taxon>Sphaerophragmiaceae</taxon>
        <taxon>Austropuccinia</taxon>
    </lineage>
</organism>
<gene>
    <name evidence="1" type="ORF">O181_100100</name>
</gene>
<evidence type="ECO:0008006" key="3">
    <source>
        <dbReference type="Google" id="ProtNLM"/>
    </source>
</evidence>
<comment type="caution">
    <text evidence="1">The sequence shown here is derived from an EMBL/GenBank/DDBJ whole genome shotgun (WGS) entry which is preliminary data.</text>
</comment>
<dbReference type="AlphaFoldDB" id="A0A9Q3JC41"/>
<accession>A0A9Q3JC41</accession>
<dbReference type="EMBL" id="AVOT02069494">
    <property type="protein sequence ID" value="MBW0560385.1"/>
    <property type="molecule type" value="Genomic_DNA"/>
</dbReference>